<name>A0A5D9CHW5_HALER</name>
<proteinExistence type="predicted"/>
<dbReference type="EMBL" id="VTPU01000025">
    <property type="protein sequence ID" value="TZG31588.1"/>
    <property type="molecule type" value="Genomic_DNA"/>
</dbReference>
<sequence length="265" mass="28196">MIGKYKRGTNTWRILAFSTPLLLAMSQEGIPSAQAATSSFEPFSEARQLSDDELSTMRGRFVDRGRLMYFGVQMSSEWRTAAGEHIRARAGVMGDLSGGTPRVSFEPVISVIDGPALAATMGNGAVVIDGGTPNARGVVQSIQAGGDFNTAANELQVDILDAAGTSVPTGAAGVSRVERRLASGTRVAVNASGNDFSVDMKVPGIGHVSQAVLPGQGLHQRIQLSSNLQRVHNLTRLQLYMNNRPGMERSVGVRGAMRMASQLRR</sequence>
<evidence type="ECO:0000313" key="2">
    <source>
        <dbReference type="Proteomes" id="UP000324260"/>
    </source>
</evidence>
<comment type="caution">
    <text evidence="1">The sequence shown here is derived from an EMBL/GenBank/DDBJ whole genome shotgun (WGS) entry which is preliminary data.</text>
</comment>
<gene>
    <name evidence="1" type="ORF">FZZ93_17180</name>
</gene>
<reference evidence="1 2" key="1">
    <citation type="submission" date="2019-08" db="EMBL/GenBank/DDBJ databases">
        <title>Draft Genome Sequence of Halomonas eurihalina Isolated from Preserved Hide-surface.</title>
        <authorList>
            <person name="Hussain S.A."/>
            <person name="Xu A."/>
            <person name="Sarker M."/>
            <person name="Sommers C."/>
        </authorList>
    </citation>
    <scope>NUCLEOTIDE SEQUENCE [LARGE SCALE GENOMIC DNA]</scope>
    <source>
        <strain evidence="1 2">MS1</strain>
    </source>
</reference>
<dbReference type="Proteomes" id="UP000324260">
    <property type="component" value="Unassembled WGS sequence"/>
</dbReference>
<evidence type="ECO:0000313" key="1">
    <source>
        <dbReference type="EMBL" id="TZG31588.1"/>
    </source>
</evidence>
<dbReference type="RefSeq" id="WP_149323520.1">
    <property type="nucleotide sequence ID" value="NZ_JARWAH010000002.1"/>
</dbReference>
<dbReference type="AlphaFoldDB" id="A0A5D9CHW5"/>
<dbReference type="OrthoDB" id="5585636at2"/>
<accession>A0A5D9CHW5</accession>
<organism evidence="1 2">
    <name type="scientific">Halomonas eurihalina</name>
    <dbReference type="NCBI Taxonomy" id="42566"/>
    <lineage>
        <taxon>Bacteria</taxon>
        <taxon>Pseudomonadati</taxon>
        <taxon>Pseudomonadota</taxon>
        <taxon>Gammaproteobacteria</taxon>
        <taxon>Oceanospirillales</taxon>
        <taxon>Halomonadaceae</taxon>
        <taxon>Halomonas</taxon>
    </lineage>
</organism>
<protein>
    <submittedName>
        <fullName evidence="1">Uncharacterized protein</fullName>
    </submittedName>
</protein>
<keyword evidence="2" id="KW-1185">Reference proteome</keyword>